<dbReference type="SUPFAM" id="SSF81383">
    <property type="entry name" value="F-box domain"/>
    <property type="match status" value="1"/>
</dbReference>
<reference evidence="2" key="3">
    <citation type="submission" date="2022-01" db="UniProtKB">
        <authorList>
            <consortium name="EnsemblPlants"/>
        </authorList>
    </citation>
    <scope>IDENTIFICATION</scope>
    <source>
        <strain evidence="2">subsp. vulgare</strain>
    </source>
</reference>
<organism evidence="2 3">
    <name type="scientific">Hordeum vulgare subsp. vulgare</name>
    <name type="common">Domesticated barley</name>
    <dbReference type="NCBI Taxonomy" id="112509"/>
    <lineage>
        <taxon>Eukaryota</taxon>
        <taxon>Viridiplantae</taxon>
        <taxon>Streptophyta</taxon>
        <taxon>Embryophyta</taxon>
        <taxon>Tracheophyta</taxon>
        <taxon>Spermatophyta</taxon>
        <taxon>Magnoliopsida</taxon>
        <taxon>Liliopsida</taxon>
        <taxon>Poales</taxon>
        <taxon>Poaceae</taxon>
        <taxon>BOP clade</taxon>
        <taxon>Pooideae</taxon>
        <taxon>Triticodae</taxon>
        <taxon>Triticeae</taxon>
        <taxon>Hordeinae</taxon>
        <taxon>Hordeum</taxon>
    </lineage>
</organism>
<dbReference type="Gene3D" id="1.20.1280.50">
    <property type="match status" value="1"/>
</dbReference>
<protein>
    <recommendedName>
        <fullName evidence="1">F-box domain-containing protein</fullName>
    </recommendedName>
</protein>
<dbReference type="Gramene" id="HORVU.MOREX.r3.7HG0750390.1">
    <property type="protein sequence ID" value="HORVU.MOREX.r3.7HG0750390.1"/>
    <property type="gene ID" value="HORVU.MOREX.r3.7HG0750390"/>
</dbReference>
<dbReference type="Proteomes" id="UP000011116">
    <property type="component" value="Chromosome 7H"/>
</dbReference>
<dbReference type="PANTHER" id="PTHR32133:SF301">
    <property type="entry name" value="F-BOX DOMAIN-CONTAINING PROTEIN"/>
    <property type="match status" value="1"/>
</dbReference>
<dbReference type="PANTHER" id="PTHR32133">
    <property type="entry name" value="OS07G0120400 PROTEIN"/>
    <property type="match status" value="1"/>
</dbReference>
<proteinExistence type="predicted"/>
<dbReference type="InterPro" id="IPR056594">
    <property type="entry name" value="AT5G49610-like_b-prop"/>
</dbReference>
<dbReference type="Gramene" id="HORVU.MOREX.r2.7HG0622480.1">
    <property type="protein sequence ID" value="HORVU.MOREX.r2.7HG0622480.1"/>
    <property type="gene ID" value="HORVU.MOREX.r2.7HG0622480"/>
</dbReference>
<dbReference type="AlphaFoldDB" id="A0A8I6Z9D4"/>
<dbReference type="Pfam" id="PF00646">
    <property type="entry name" value="F-box"/>
    <property type="match status" value="1"/>
</dbReference>
<sequence>MPAAPPPALPEELVEEVLLRIPPDEPARLLRASLVCKSWSQTVSNRGFRRRLRELHQAPPVLGFLHDWDDEDIPEFIPATASPFSPASPVPDSSLWQAIDCRHGRALFLSKGPYAEELLVWEPITGAQQHVPVPVAFSETGRTTAAVFCTIDGCDHCNCHEGPFSVVLVFSVDNGDPDYEDVLTSACVYSSETGAWGELTVMQDRFYMHFMYYSSVLVGKSLLYFMTDGGLIVEYDMAMHGLTWFNAPDSCYSKKIPSCNLMLAEDGGLGLVEELDPHLQLWSREMTDARWIPSRIIYLGSLSLNGAPAGAATPVHVLGFAEGANTIVMTRAAGLFMIQVQSEQMTRVCDDHGYGNLIPVVGFYTPVPRVAEAEA</sequence>
<reference evidence="2" key="2">
    <citation type="submission" date="2020-10" db="EMBL/GenBank/DDBJ databases">
        <authorList>
            <person name="Scholz U."/>
            <person name="Mascher M."/>
            <person name="Fiebig A."/>
        </authorList>
    </citation>
    <scope>NUCLEOTIDE SEQUENCE [LARGE SCALE GENOMIC DNA]</scope>
    <source>
        <strain evidence="2">cv. Morex</strain>
    </source>
</reference>
<reference evidence="3" key="1">
    <citation type="journal article" date="2012" name="Nature">
        <title>A physical, genetic and functional sequence assembly of the barley genome.</title>
        <authorList>
            <consortium name="The International Barley Genome Sequencing Consortium"/>
            <person name="Mayer K.F."/>
            <person name="Waugh R."/>
            <person name="Brown J.W."/>
            <person name="Schulman A."/>
            <person name="Langridge P."/>
            <person name="Platzer M."/>
            <person name="Fincher G.B."/>
            <person name="Muehlbauer G.J."/>
            <person name="Sato K."/>
            <person name="Close T.J."/>
            <person name="Wise R.P."/>
            <person name="Stein N."/>
        </authorList>
    </citation>
    <scope>NUCLEOTIDE SEQUENCE [LARGE SCALE GENOMIC DNA]</scope>
    <source>
        <strain evidence="3">cv. Morex</strain>
    </source>
</reference>
<dbReference type="Pfam" id="PF23635">
    <property type="entry name" value="Beta-prop_AT5G49610-like"/>
    <property type="match status" value="1"/>
</dbReference>
<keyword evidence="3" id="KW-1185">Reference proteome</keyword>
<evidence type="ECO:0000313" key="2">
    <source>
        <dbReference type="EnsemblPlants" id="HORVU.MOREX.r3.7HG0750390.1"/>
    </source>
</evidence>
<evidence type="ECO:0000259" key="1">
    <source>
        <dbReference type="SMART" id="SM00256"/>
    </source>
</evidence>
<dbReference type="SMART" id="SM00256">
    <property type="entry name" value="FBOX"/>
    <property type="match status" value="1"/>
</dbReference>
<feature type="domain" description="F-box" evidence="1">
    <location>
        <begin position="9"/>
        <end position="52"/>
    </location>
</feature>
<name>A0A8I6Z9D4_HORVV</name>
<dbReference type="InterPro" id="IPR001810">
    <property type="entry name" value="F-box_dom"/>
</dbReference>
<evidence type="ECO:0000313" key="3">
    <source>
        <dbReference type="Proteomes" id="UP000011116"/>
    </source>
</evidence>
<accession>A0A8I6Z9D4</accession>
<dbReference type="EnsemblPlants" id="HORVU.MOREX.r3.7HG0750390.1">
    <property type="protein sequence ID" value="HORVU.MOREX.r3.7HG0750390.1"/>
    <property type="gene ID" value="HORVU.MOREX.r3.7HG0750390"/>
</dbReference>
<dbReference type="InterPro" id="IPR036047">
    <property type="entry name" value="F-box-like_dom_sf"/>
</dbReference>